<organism evidence="1 2">
    <name type="scientific">Tieghemostelium lacteum</name>
    <name type="common">Slime mold</name>
    <name type="synonym">Dictyostelium lacteum</name>
    <dbReference type="NCBI Taxonomy" id="361077"/>
    <lineage>
        <taxon>Eukaryota</taxon>
        <taxon>Amoebozoa</taxon>
        <taxon>Evosea</taxon>
        <taxon>Eumycetozoa</taxon>
        <taxon>Dictyostelia</taxon>
        <taxon>Dictyosteliales</taxon>
        <taxon>Raperosteliaceae</taxon>
        <taxon>Tieghemostelium</taxon>
    </lineage>
</organism>
<dbReference type="SUPFAM" id="SSF140860">
    <property type="entry name" value="Pseudo ankyrin repeat-like"/>
    <property type="match status" value="1"/>
</dbReference>
<keyword evidence="1" id="KW-0238">DNA-binding</keyword>
<keyword evidence="2" id="KW-1185">Reference proteome</keyword>
<dbReference type="InParanoid" id="A0A152A081"/>
<dbReference type="GO" id="GO:0003677">
    <property type="term" value="F:DNA binding"/>
    <property type="evidence" value="ECO:0007669"/>
    <property type="project" value="UniProtKB-KW"/>
</dbReference>
<accession>A0A152A081</accession>
<gene>
    <name evidence="1" type="ORF">DLAC_03600</name>
</gene>
<comment type="caution">
    <text evidence="1">The sequence shown here is derived from an EMBL/GenBank/DDBJ whole genome shotgun (WGS) entry which is preliminary data.</text>
</comment>
<dbReference type="EMBL" id="LODT01000020">
    <property type="protein sequence ID" value="KYQ99662.1"/>
    <property type="molecule type" value="Genomic_DNA"/>
</dbReference>
<sequence>MNIEFDLLFFRVFRNKIIFKNIFSNFKKGHGFSTISLHDLFRKYEIGYLKDKIKAHKIYKSKLDSITEENWVDSYLEYELDFPHSLITSLIQFVANRYNPTNDEVEKRERVEILKYWYSQFKREIDYYLDQYLFKDIHLLEYAVSLDLDLVIELIFNRYNIIDLYNKMDFINAMLCSTIEVLRYVLEEAPRDAGYDRLSSAILNRFMQTKIKVTSSTTFNYLCNQIKNNDYPRNLFPDDISTLIKYGDLERLKSVEELLGKNEFGLIVQSLPWSSNFIISKKNIKVLQYLVDNNYDLKLKTWNLNTLYLRYHKNFELIKELQSKYPNITFPLPNTNSLNFTFCEKYTLEDIKLLDKFGDEHNIKPIDTGTILTGAIYKSNTHSEIIKYLISNEHHYKEIKKHSKDVVNANYEVLEALVICQPPLKLHLGIYSNFFLQNDIKCWDLICKIKKDENHPHYKSFTVNADVIKEMLKKGFVESVEFLQQNYPDFPTLNLRALEIFAQYKNEKALLYLLKTLPDGLNLTALDDPTFLFHDIIRHNQLKVMSLLQKKFLKNQKLFSPTSISIPKELVSHMTVEMYELCVHLNDPVLTQKLKKLLEAAILGNNLQLVVYFYSKYSKSILHKRFQYEFLPHDTAQKLFKFSYFKMFHLVTKLNPNEIFWFIPMLYRTIVSSINSQSSVFSFEVFFFNYVTCHKTPLEMTRLFNHLLRRSIEKDIHGFIHCFHKINFQPVKSELQALPIKRTKGFLIQLNRSSFYLYEYLLKSGVITDGFELETK</sequence>
<proteinExistence type="predicted"/>
<evidence type="ECO:0000313" key="1">
    <source>
        <dbReference type="EMBL" id="KYQ99662.1"/>
    </source>
</evidence>
<evidence type="ECO:0000313" key="2">
    <source>
        <dbReference type="Proteomes" id="UP000076078"/>
    </source>
</evidence>
<name>A0A152A081_TIELA</name>
<protein>
    <submittedName>
        <fullName evidence="1">SAP DNA-binding domain-containing protein</fullName>
    </submittedName>
</protein>
<dbReference type="SUPFAM" id="SSF48403">
    <property type="entry name" value="Ankyrin repeat"/>
    <property type="match status" value="1"/>
</dbReference>
<reference evidence="1 2" key="1">
    <citation type="submission" date="2015-12" db="EMBL/GenBank/DDBJ databases">
        <title>Dictyostelia acquired genes for synthesis and detection of signals that induce cell-type specialization by lateral gene transfer from prokaryotes.</title>
        <authorList>
            <person name="Gloeckner G."/>
            <person name="Schaap P."/>
        </authorList>
    </citation>
    <scope>NUCLEOTIDE SEQUENCE [LARGE SCALE GENOMIC DNA]</scope>
    <source>
        <strain evidence="1 2">TK</strain>
    </source>
</reference>
<dbReference type="Proteomes" id="UP000076078">
    <property type="component" value="Unassembled WGS sequence"/>
</dbReference>
<dbReference type="AlphaFoldDB" id="A0A152A081"/>
<dbReference type="FunCoup" id="A0A152A081">
    <property type="interactions" value="4"/>
</dbReference>
<dbReference type="InterPro" id="IPR036770">
    <property type="entry name" value="Ankyrin_rpt-contain_sf"/>
</dbReference>